<dbReference type="EC" id="2.4.-.-" evidence="1"/>
<keyword evidence="1" id="KW-0328">Glycosyltransferase</keyword>
<dbReference type="Proteomes" id="UP001325680">
    <property type="component" value="Chromosome"/>
</dbReference>
<dbReference type="SUPFAM" id="SSF53756">
    <property type="entry name" value="UDP-Glycosyltransferase/glycogen phosphorylase"/>
    <property type="match status" value="1"/>
</dbReference>
<protein>
    <submittedName>
        <fullName evidence="1">Glycosyltransferase</fullName>
        <ecNumber evidence="1">2.4.-.-</ecNumber>
    </submittedName>
</protein>
<dbReference type="Gene3D" id="3.40.50.11010">
    <property type="match status" value="1"/>
</dbReference>
<evidence type="ECO:0000313" key="1">
    <source>
        <dbReference type="EMBL" id="WQD39653.1"/>
    </source>
</evidence>
<proteinExistence type="predicted"/>
<name>A0ABZ0W8R1_9BACT</name>
<gene>
    <name evidence="1" type="ORF">U0035_05770</name>
</gene>
<accession>A0ABZ0W8R1</accession>
<dbReference type="RefSeq" id="WP_114789075.1">
    <property type="nucleotide sequence ID" value="NZ_CP139960.1"/>
</dbReference>
<organism evidence="1 2">
    <name type="scientific">Niabella yanshanensis</name>
    <dbReference type="NCBI Taxonomy" id="577386"/>
    <lineage>
        <taxon>Bacteria</taxon>
        <taxon>Pseudomonadati</taxon>
        <taxon>Bacteroidota</taxon>
        <taxon>Chitinophagia</taxon>
        <taxon>Chitinophagales</taxon>
        <taxon>Chitinophagaceae</taxon>
        <taxon>Niabella</taxon>
    </lineage>
</organism>
<dbReference type="EMBL" id="CP139960">
    <property type="protein sequence ID" value="WQD39653.1"/>
    <property type="molecule type" value="Genomic_DNA"/>
</dbReference>
<keyword evidence="1" id="KW-0808">Transferase</keyword>
<reference evidence="1 2" key="1">
    <citation type="submission" date="2023-12" db="EMBL/GenBank/DDBJ databases">
        <title>Genome sequencing and assembly of bacterial species from a model synthetic community.</title>
        <authorList>
            <person name="Hogle S.L."/>
        </authorList>
    </citation>
    <scope>NUCLEOTIDE SEQUENCE [LARGE SCALE GENOMIC DNA]</scope>
    <source>
        <strain evidence="1 2">HAMBI_3031</strain>
    </source>
</reference>
<dbReference type="Pfam" id="PF13692">
    <property type="entry name" value="Glyco_trans_1_4"/>
    <property type="match status" value="1"/>
</dbReference>
<keyword evidence="2" id="KW-1185">Reference proteome</keyword>
<evidence type="ECO:0000313" key="2">
    <source>
        <dbReference type="Proteomes" id="UP001325680"/>
    </source>
</evidence>
<sequence>MINNRDIIIVGQQSWDTDIGSNCKNIAVEFSRHNRVLYVSTPLDRKSRYQQKEKASTKRRLDVVRRHKEPLEMVQDNLWVWYHDVVIESINWIKSEALFDLFNRRNNRLLARSIQTAIGLTGFKDYILFNDGDMFRSFYLQDYINPSVSVYYLRDNFYATDYWKKHGPVWQPKLIAKADVCVANSMYLTEHCAGFNPNSHYVGQGCDFSLFTMEQTVPEDIINKKKEFGLAPVIGYVGALLSARLNIALLEELAAKNQALLFVFVGPEDEDFRRSRLHSMPNTFFTGSKPPEVLPAYISAFDVCINPQVINDLTVGNYPRKIDEYLAMGKPVIATRTEAMKLFEEFVLLAETPSDYQRLLKKALESQPQTAIREKIAFAHSHSWENSVKAIYAAINSTQR</sequence>
<dbReference type="GO" id="GO:0016757">
    <property type="term" value="F:glycosyltransferase activity"/>
    <property type="evidence" value="ECO:0007669"/>
    <property type="project" value="UniProtKB-KW"/>
</dbReference>
<dbReference type="Gene3D" id="3.40.50.2000">
    <property type="entry name" value="Glycogen Phosphorylase B"/>
    <property type="match status" value="1"/>
</dbReference>